<reference evidence="2" key="1">
    <citation type="submission" date="2017-09" db="EMBL/GenBank/DDBJ databases">
        <title>Depth-based differentiation of microbial function through sediment-hosted aquifers and enrichment of novel symbionts in the deep terrestrial subsurface.</title>
        <authorList>
            <person name="Probst A.J."/>
            <person name="Ladd B."/>
            <person name="Jarett J.K."/>
            <person name="Geller-Mcgrath D.E."/>
            <person name="Sieber C.M.K."/>
            <person name="Emerson J.B."/>
            <person name="Anantharaman K."/>
            <person name="Thomas B.C."/>
            <person name="Malmstrom R."/>
            <person name="Stieglmeier M."/>
            <person name="Klingl A."/>
            <person name="Woyke T."/>
            <person name="Ryan C.M."/>
            <person name="Banfield J.F."/>
        </authorList>
    </citation>
    <scope>NUCLEOTIDE SEQUENCE [LARGE SCALE GENOMIC DNA]</scope>
</reference>
<name>A0A2H0V8W0_9BACT</name>
<gene>
    <name evidence="1" type="ORF">COT95_02430</name>
</gene>
<dbReference type="Proteomes" id="UP000228614">
    <property type="component" value="Unassembled WGS sequence"/>
</dbReference>
<comment type="caution">
    <text evidence="1">The sequence shown here is derived from an EMBL/GenBank/DDBJ whole genome shotgun (WGS) entry which is preliminary data.</text>
</comment>
<dbReference type="Gene3D" id="3.40.50.150">
    <property type="entry name" value="Vaccinia Virus protein VP39"/>
    <property type="match status" value="1"/>
</dbReference>
<protein>
    <recommendedName>
        <fullName evidence="3">Methyltransferase type 11 domain-containing protein</fullName>
    </recommendedName>
</protein>
<evidence type="ECO:0000313" key="1">
    <source>
        <dbReference type="EMBL" id="PIR94760.1"/>
    </source>
</evidence>
<proteinExistence type="predicted"/>
<accession>A0A2H0V8W0</accession>
<dbReference type="InterPro" id="IPR029063">
    <property type="entry name" value="SAM-dependent_MTases_sf"/>
</dbReference>
<organism evidence="1 2">
    <name type="scientific">Candidatus Falkowbacteria bacterium CG10_big_fil_rev_8_21_14_0_10_37_6</name>
    <dbReference type="NCBI Taxonomy" id="1974563"/>
    <lineage>
        <taxon>Bacteria</taxon>
        <taxon>Candidatus Falkowiibacteriota</taxon>
    </lineage>
</organism>
<sequence>MRKQEEIIQNFSNTTKDAYTSRDTGWKKDADKLFFGKKWSHEVSKLLKEEIMQNAKEEVLIVSPTANTASNELDIFNELKKGNDNIRFIAGDIAEVEVDKRISETNNFSYARLNALELPFSKHSIDFIFDKKGLLWHVCAEAIGSNEKDVLFQKALDEYFRVLKEKNGSIIIDAIEDEYAINIADKEAIEKQKTECIKTYAGDEVKYNEENSQSSFFVFKSNPKVANLTDEQLADKTTLNEKGILQKEPSTYSLLMYILEQNEDLKKYFEENYECTVIGSKKPHLLAKIKKIK</sequence>
<evidence type="ECO:0000313" key="2">
    <source>
        <dbReference type="Proteomes" id="UP000228614"/>
    </source>
</evidence>
<evidence type="ECO:0008006" key="3">
    <source>
        <dbReference type="Google" id="ProtNLM"/>
    </source>
</evidence>
<dbReference type="AlphaFoldDB" id="A0A2H0V8W0"/>
<dbReference type="EMBL" id="PFAN01000120">
    <property type="protein sequence ID" value="PIR94760.1"/>
    <property type="molecule type" value="Genomic_DNA"/>
</dbReference>